<comment type="caution">
    <text evidence="1">The sequence shown here is derived from an EMBL/GenBank/DDBJ whole genome shotgun (WGS) entry which is preliminary data.</text>
</comment>
<dbReference type="Proteomes" id="UP000295525">
    <property type="component" value="Unassembled WGS sequence"/>
</dbReference>
<dbReference type="EMBL" id="SMAJ01000017">
    <property type="protein sequence ID" value="TCT02812.1"/>
    <property type="molecule type" value="Genomic_DNA"/>
</dbReference>
<dbReference type="AlphaFoldDB" id="A0A4R3LQS8"/>
<evidence type="ECO:0000313" key="2">
    <source>
        <dbReference type="Proteomes" id="UP000295525"/>
    </source>
</evidence>
<keyword evidence="2" id="KW-1185">Reference proteome</keyword>
<evidence type="ECO:0000313" key="1">
    <source>
        <dbReference type="EMBL" id="TCT02812.1"/>
    </source>
</evidence>
<proteinExistence type="predicted"/>
<gene>
    <name evidence="1" type="ORF">EDC26_11788</name>
</gene>
<accession>A0A4R3LQS8</accession>
<name>A0A4R3LQS8_9BURK</name>
<sequence length="86" mass="9875">MQRHPRYVAPPLVGGKAVIIKAGSAKLKYRYTTRWQPQGLPLRTHTRESYDGTHKGCRYKYIPVNHVVATLMATRSPIKKHPRKPL</sequence>
<protein>
    <submittedName>
        <fullName evidence="1">Uncharacterized protein</fullName>
    </submittedName>
</protein>
<organism evidence="1 2">
    <name type="scientific">Paralcaligenes ureilyticus</name>
    <dbReference type="NCBI Taxonomy" id="627131"/>
    <lineage>
        <taxon>Bacteria</taxon>
        <taxon>Pseudomonadati</taxon>
        <taxon>Pseudomonadota</taxon>
        <taxon>Betaproteobacteria</taxon>
        <taxon>Burkholderiales</taxon>
        <taxon>Alcaligenaceae</taxon>
        <taxon>Paralcaligenes</taxon>
    </lineage>
</organism>
<reference evidence="1 2" key="1">
    <citation type="submission" date="2019-03" db="EMBL/GenBank/DDBJ databases">
        <title>Genomic Encyclopedia of Type Strains, Phase IV (KMG-IV): sequencing the most valuable type-strain genomes for metagenomic binning, comparative biology and taxonomic classification.</title>
        <authorList>
            <person name="Goeker M."/>
        </authorList>
    </citation>
    <scope>NUCLEOTIDE SEQUENCE [LARGE SCALE GENOMIC DNA]</scope>
    <source>
        <strain evidence="1 2">DSM 24591</strain>
    </source>
</reference>